<dbReference type="GO" id="GO:0020037">
    <property type="term" value="F:heme binding"/>
    <property type="evidence" value="ECO:0007669"/>
    <property type="project" value="InterPro"/>
</dbReference>
<dbReference type="Gene3D" id="1.10.630.10">
    <property type="entry name" value="Cytochrome P450"/>
    <property type="match status" value="1"/>
</dbReference>
<evidence type="ECO:0000256" key="5">
    <source>
        <dbReference type="ARBA" id="ARBA00023002"/>
    </source>
</evidence>
<evidence type="ECO:0000256" key="9">
    <source>
        <dbReference type="RuleBase" id="RU000461"/>
    </source>
</evidence>
<keyword evidence="6 8" id="KW-0408">Iron</keyword>
<dbReference type="PROSITE" id="PS00086">
    <property type="entry name" value="CYTOCHROME_P450"/>
    <property type="match status" value="1"/>
</dbReference>
<keyword evidence="10" id="KW-0472">Membrane</keyword>
<keyword evidence="10" id="KW-0812">Transmembrane</keyword>
<organism evidence="11 12">
    <name type="scientific">Aspergillus tamarii</name>
    <dbReference type="NCBI Taxonomy" id="41984"/>
    <lineage>
        <taxon>Eukaryota</taxon>
        <taxon>Fungi</taxon>
        <taxon>Dikarya</taxon>
        <taxon>Ascomycota</taxon>
        <taxon>Pezizomycotina</taxon>
        <taxon>Eurotiomycetes</taxon>
        <taxon>Eurotiomycetidae</taxon>
        <taxon>Eurotiales</taxon>
        <taxon>Aspergillaceae</taxon>
        <taxon>Aspergillus</taxon>
        <taxon>Aspergillus subgen. Circumdati</taxon>
    </lineage>
</organism>
<feature type="binding site" description="axial binding residue" evidence="8">
    <location>
        <position position="453"/>
    </location>
    <ligand>
        <name>heme</name>
        <dbReference type="ChEBI" id="CHEBI:30413"/>
    </ligand>
    <ligandPart>
        <name>Fe</name>
        <dbReference type="ChEBI" id="CHEBI:18248"/>
    </ligandPart>
</feature>
<evidence type="ECO:0000256" key="2">
    <source>
        <dbReference type="ARBA" id="ARBA00010617"/>
    </source>
</evidence>
<evidence type="ECO:0000256" key="4">
    <source>
        <dbReference type="ARBA" id="ARBA00022723"/>
    </source>
</evidence>
<dbReference type="GO" id="GO:0004497">
    <property type="term" value="F:monooxygenase activity"/>
    <property type="evidence" value="ECO:0007669"/>
    <property type="project" value="UniProtKB-KW"/>
</dbReference>
<proteinExistence type="inferred from homology"/>
<dbReference type="InterPro" id="IPR002401">
    <property type="entry name" value="Cyt_P450_E_grp-I"/>
</dbReference>
<keyword evidence="12" id="KW-1185">Reference proteome</keyword>
<dbReference type="PANTHER" id="PTHR24287:SF1">
    <property type="entry name" value="P450, PUTATIVE (EUROFUNG)-RELATED"/>
    <property type="match status" value="1"/>
</dbReference>
<keyword evidence="3 8" id="KW-0349">Heme</keyword>
<comment type="similarity">
    <text evidence="2 9">Belongs to the cytochrome P450 family.</text>
</comment>
<dbReference type="SUPFAM" id="SSF48264">
    <property type="entry name" value="Cytochrome P450"/>
    <property type="match status" value="1"/>
</dbReference>
<evidence type="ECO:0000256" key="1">
    <source>
        <dbReference type="ARBA" id="ARBA00001971"/>
    </source>
</evidence>
<comment type="cofactor">
    <cofactor evidence="1 8">
        <name>heme</name>
        <dbReference type="ChEBI" id="CHEBI:30413"/>
    </cofactor>
</comment>
<sequence>MAVSLGFATYLFLIVAGLYLAHMISRAVQIRRFKQLHGCLPPTREHHIDPVLGLDEVRSLLRMFREDRFLEWTLEKYRRHGNTFTTSVLGDDNICTVEPENIKAILAVKFKQFDLGEKRRRTFHPLLGDGIFASDGPQWEHSRTLLRPSFTRTQIAATDLYERHIQRLISQIPRDGSTVDLQELFFNLTLDTATEFLFGESVESLRPGSSAESSSFAYHFNVAQDGIAFSVALAPFDRMIFRPKFRESVREARGYVGNFVKKAIEYRHSLDAEKHAGDNTSSQSRYVFLEELAKETDDPTEITDQVLNILLAGRDTTASLLSMVFYHLARRPDIWDHLRSEVATLDGKCPSFEELKQLKYLSWVVNETLRLYPVVPSNSRTANEDTFLPVGGGPDGKSPVFVAKGQRVAYDVYVMHRRQDIFGPDAEEFRPERWETIRPGWAFVPFNGGPRICLGQQFALTEASYTIVRIVQSFKEITNRDPEPWEERLALTLASKHGTKVAMVPV</sequence>
<keyword evidence="7 9" id="KW-0503">Monooxygenase</keyword>
<dbReference type="PRINTS" id="PR00385">
    <property type="entry name" value="P450"/>
</dbReference>
<name>A0A5N6VAQ3_ASPTM</name>
<dbReference type="Pfam" id="PF00067">
    <property type="entry name" value="p450"/>
    <property type="match status" value="1"/>
</dbReference>
<dbReference type="PRINTS" id="PR00463">
    <property type="entry name" value="EP450I"/>
</dbReference>
<dbReference type="InterPro" id="IPR036396">
    <property type="entry name" value="Cyt_P450_sf"/>
</dbReference>
<protein>
    <submittedName>
        <fullName evidence="11">Cytochrome P450</fullName>
    </submittedName>
</protein>
<dbReference type="GO" id="GO:0016705">
    <property type="term" value="F:oxidoreductase activity, acting on paired donors, with incorporation or reduction of molecular oxygen"/>
    <property type="evidence" value="ECO:0007669"/>
    <property type="project" value="InterPro"/>
</dbReference>
<evidence type="ECO:0000256" key="3">
    <source>
        <dbReference type="ARBA" id="ARBA00022617"/>
    </source>
</evidence>
<dbReference type="AlphaFoldDB" id="A0A5N6VAQ3"/>
<keyword evidence="4 8" id="KW-0479">Metal-binding</keyword>
<evidence type="ECO:0000256" key="6">
    <source>
        <dbReference type="ARBA" id="ARBA00023004"/>
    </source>
</evidence>
<dbReference type="GO" id="GO:0005506">
    <property type="term" value="F:iron ion binding"/>
    <property type="evidence" value="ECO:0007669"/>
    <property type="project" value="InterPro"/>
</dbReference>
<keyword evidence="5 9" id="KW-0560">Oxidoreductase</keyword>
<evidence type="ECO:0000256" key="8">
    <source>
        <dbReference type="PIRSR" id="PIRSR602401-1"/>
    </source>
</evidence>
<dbReference type="Proteomes" id="UP000326950">
    <property type="component" value="Unassembled WGS sequence"/>
</dbReference>
<gene>
    <name evidence="11" type="ORF">BDV40DRAFT_129654</name>
</gene>
<dbReference type="InterPro" id="IPR017972">
    <property type="entry name" value="Cyt_P450_CS"/>
</dbReference>
<evidence type="ECO:0000313" key="11">
    <source>
        <dbReference type="EMBL" id="KAE8167913.1"/>
    </source>
</evidence>
<keyword evidence="10" id="KW-1133">Transmembrane helix</keyword>
<accession>A0A5N6VAQ3</accession>
<dbReference type="OrthoDB" id="1470350at2759"/>
<dbReference type="CDD" id="cd11063">
    <property type="entry name" value="CYP52"/>
    <property type="match status" value="1"/>
</dbReference>
<dbReference type="InterPro" id="IPR001128">
    <property type="entry name" value="Cyt_P450"/>
</dbReference>
<dbReference type="InterPro" id="IPR047146">
    <property type="entry name" value="Cyt_P450_E_CYP52_fungi"/>
</dbReference>
<reference evidence="11 12" key="1">
    <citation type="submission" date="2019-04" db="EMBL/GenBank/DDBJ databases">
        <title>Friends and foes A comparative genomics study of 23 Aspergillus species from section Flavi.</title>
        <authorList>
            <consortium name="DOE Joint Genome Institute"/>
            <person name="Kjaerbolling I."/>
            <person name="Vesth T."/>
            <person name="Frisvad J.C."/>
            <person name="Nybo J.L."/>
            <person name="Theobald S."/>
            <person name="Kildgaard S."/>
            <person name="Isbrandt T."/>
            <person name="Kuo A."/>
            <person name="Sato A."/>
            <person name="Lyhne E.K."/>
            <person name="Kogle M.E."/>
            <person name="Wiebenga A."/>
            <person name="Kun R.S."/>
            <person name="Lubbers R.J."/>
            <person name="Makela M.R."/>
            <person name="Barry K."/>
            <person name="Chovatia M."/>
            <person name="Clum A."/>
            <person name="Daum C."/>
            <person name="Haridas S."/>
            <person name="He G."/>
            <person name="LaButti K."/>
            <person name="Lipzen A."/>
            <person name="Mondo S."/>
            <person name="Riley R."/>
            <person name="Salamov A."/>
            <person name="Simmons B.A."/>
            <person name="Magnuson J.K."/>
            <person name="Henrissat B."/>
            <person name="Mortensen U.H."/>
            <person name="Larsen T.O."/>
            <person name="Devries R.P."/>
            <person name="Grigoriev I.V."/>
            <person name="Machida M."/>
            <person name="Baker S.E."/>
            <person name="Andersen M.R."/>
        </authorList>
    </citation>
    <scope>NUCLEOTIDE SEQUENCE [LARGE SCALE GENOMIC DNA]</scope>
    <source>
        <strain evidence="11 12">CBS 117626</strain>
    </source>
</reference>
<dbReference type="PANTHER" id="PTHR24287">
    <property type="entry name" value="P450, PUTATIVE (EUROFUNG)-RELATED"/>
    <property type="match status" value="1"/>
</dbReference>
<feature type="transmembrane region" description="Helical" evidence="10">
    <location>
        <begin position="6"/>
        <end position="24"/>
    </location>
</feature>
<evidence type="ECO:0000313" key="12">
    <source>
        <dbReference type="Proteomes" id="UP000326950"/>
    </source>
</evidence>
<evidence type="ECO:0000256" key="7">
    <source>
        <dbReference type="ARBA" id="ARBA00023033"/>
    </source>
</evidence>
<evidence type="ECO:0000256" key="10">
    <source>
        <dbReference type="SAM" id="Phobius"/>
    </source>
</evidence>
<dbReference type="EMBL" id="ML738587">
    <property type="protein sequence ID" value="KAE8167913.1"/>
    <property type="molecule type" value="Genomic_DNA"/>
</dbReference>